<feature type="signal peptide" evidence="1">
    <location>
        <begin position="1"/>
        <end position="16"/>
    </location>
</feature>
<evidence type="ECO:0000313" key="2">
    <source>
        <dbReference type="EMBL" id="KAI1728903.1"/>
    </source>
</evidence>
<sequence length="109" mass="11846">MTGALIPLCIAWVNYGLVCDTSTLGLLPPFQNCIPLFLCSSLPHIAISSGEAVGNNRQTQLFPTRECFARSALFLLDCPFRVPHTSSELALREHKGRASANVFGLITQV</sequence>
<evidence type="ECO:0008006" key="4">
    <source>
        <dbReference type="Google" id="ProtNLM"/>
    </source>
</evidence>
<protein>
    <recommendedName>
        <fullName evidence="4">Secreted protein</fullName>
    </recommendedName>
</protein>
<dbReference type="AlphaFoldDB" id="A0AAD4NGD2"/>
<proteinExistence type="predicted"/>
<keyword evidence="3" id="KW-1185">Reference proteome</keyword>
<gene>
    <name evidence="2" type="ORF">DdX_01112</name>
</gene>
<name>A0AAD4NGD2_9BILA</name>
<organism evidence="2 3">
    <name type="scientific">Ditylenchus destructor</name>
    <dbReference type="NCBI Taxonomy" id="166010"/>
    <lineage>
        <taxon>Eukaryota</taxon>
        <taxon>Metazoa</taxon>
        <taxon>Ecdysozoa</taxon>
        <taxon>Nematoda</taxon>
        <taxon>Chromadorea</taxon>
        <taxon>Rhabditida</taxon>
        <taxon>Tylenchina</taxon>
        <taxon>Tylenchomorpha</taxon>
        <taxon>Sphaerularioidea</taxon>
        <taxon>Anguinidae</taxon>
        <taxon>Anguininae</taxon>
        <taxon>Ditylenchus</taxon>
    </lineage>
</organism>
<reference evidence="2" key="1">
    <citation type="submission" date="2022-01" db="EMBL/GenBank/DDBJ databases">
        <title>Genome Sequence Resource for Two Populations of Ditylenchus destructor, the Migratory Endoparasitic Phytonematode.</title>
        <authorList>
            <person name="Zhang H."/>
            <person name="Lin R."/>
            <person name="Xie B."/>
        </authorList>
    </citation>
    <scope>NUCLEOTIDE SEQUENCE</scope>
    <source>
        <strain evidence="2">BazhouSP</strain>
    </source>
</reference>
<keyword evidence="1" id="KW-0732">Signal</keyword>
<feature type="chain" id="PRO_5042196016" description="Secreted protein" evidence="1">
    <location>
        <begin position="17"/>
        <end position="109"/>
    </location>
</feature>
<dbReference type="Proteomes" id="UP001201812">
    <property type="component" value="Unassembled WGS sequence"/>
</dbReference>
<comment type="caution">
    <text evidence="2">The sequence shown here is derived from an EMBL/GenBank/DDBJ whole genome shotgun (WGS) entry which is preliminary data.</text>
</comment>
<dbReference type="EMBL" id="JAKKPZ010000001">
    <property type="protein sequence ID" value="KAI1728903.1"/>
    <property type="molecule type" value="Genomic_DNA"/>
</dbReference>
<accession>A0AAD4NGD2</accession>
<evidence type="ECO:0000313" key="3">
    <source>
        <dbReference type="Proteomes" id="UP001201812"/>
    </source>
</evidence>
<evidence type="ECO:0000256" key="1">
    <source>
        <dbReference type="SAM" id="SignalP"/>
    </source>
</evidence>